<dbReference type="Gene3D" id="1.20.1070.10">
    <property type="entry name" value="Rhodopsin 7-helix transmembrane proteins"/>
    <property type="match status" value="1"/>
</dbReference>
<proteinExistence type="predicted"/>
<accession>A0A814Q5T3</accession>
<gene>
    <name evidence="9" type="ORF">OXX778_LOCUS21795</name>
</gene>
<evidence type="ECO:0000313" key="10">
    <source>
        <dbReference type="Proteomes" id="UP000663879"/>
    </source>
</evidence>
<dbReference type="Proteomes" id="UP000663879">
    <property type="component" value="Unassembled WGS sequence"/>
</dbReference>
<dbReference type="PANTHER" id="PTHR24243">
    <property type="entry name" value="G-PROTEIN COUPLED RECEPTOR"/>
    <property type="match status" value="1"/>
</dbReference>
<evidence type="ECO:0000256" key="5">
    <source>
        <dbReference type="ARBA" id="ARBA00023136"/>
    </source>
</evidence>
<dbReference type="OrthoDB" id="6076970at2759"/>
<comment type="subcellular location">
    <subcellularLocation>
        <location evidence="1">Membrane</location>
        <topology evidence="1">Multi-pass membrane protein</topology>
    </subcellularLocation>
</comment>
<dbReference type="EMBL" id="CAJNOC010008405">
    <property type="protein sequence ID" value="CAF1115065.1"/>
    <property type="molecule type" value="Genomic_DNA"/>
</dbReference>
<dbReference type="InterPro" id="IPR000276">
    <property type="entry name" value="GPCR_Rhodpsn"/>
</dbReference>
<evidence type="ECO:0000313" key="9">
    <source>
        <dbReference type="EMBL" id="CAF1115065.1"/>
    </source>
</evidence>
<dbReference type="SUPFAM" id="SSF81321">
    <property type="entry name" value="Family A G protein-coupled receptor-like"/>
    <property type="match status" value="1"/>
</dbReference>
<name>A0A814Q5T3_9BILA</name>
<dbReference type="AlphaFoldDB" id="A0A814Q5T3"/>
<keyword evidence="5 8" id="KW-0472">Membrane</keyword>
<feature type="transmembrane region" description="Helical" evidence="8">
    <location>
        <begin position="112"/>
        <end position="132"/>
    </location>
</feature>
<dbReference type="GO" id="GO:0004930">
    <property type="term" value="F:G protein-coupled receptor activity"/>
    <property type="evidence" value="ECO:0007669"/>
    <property type="project" value="UniProtKB-KW"/>
</dbReference>
<keyword evidence="10" id="KW-1185">Reference proteome</keyword>
<evidence type="ECO:0000256" key="3">
    <source>
        <dbReference type="ARBA" id="ARBA00022989"/>
    </source>
</evidence>
<keyword evidence="7" id="KW-0807">Transducer</keyword>
<feature type="transmembrane region" description="Helical" evidence="8">
    <location>
        <begin position="144"/>
        <end position="163"/>
    </location>
</feature>
<evidence type="ECO:0000256" key="6">
    <source>
        <dbReference type="ARBA" id="ARBA00023170"/>
    </source>
</evidence>
<keyword evidence="6" id="KW-0675">Receptor</keyword>
<dbReference type="PRINTS" id="PR00237">
    <property type="entry name" value="GPCRRHODOPSN"/>
</dbReference>
<protein>
    <recommendedName>
        <fullName evidence="11">G-protein coupled receptors family 1 profile domain-containing protein</fullName>
    </recommendedName>
</protein>
<sequence>SESLKDLAKFRIENLNERKESLKNYSQIKSKNRKFLSDVLPTNEKEQDYINDNISQTTLNSESNLKKKFKKKNKSKCHQNRKLKKKKINLEHDQTINSKIIPFLILIKETRIALMLFVVSLVFISCYFPSILATRSLLPNDNLLIVYLYFTNSAINPIIYSFMNRSFRSDLIKLLRIKSNPIFSLTKFSTYSEYSRSQNVYELKNII</sequence>
<evidence type="ECO:0000256" key="4">
    <source>
        <dbReference type="ARBA" id="ARBA00023040"/>
    </source>
</evidence>
<keyword evidence="3 8" id="KW-1133">Transmembrane helix</keyword>
<organism evidence="9 10">
    <name type="scientific">Brachionus calyciflorus</name>
    <dbReference type="NCBI Taxonomy" id="104777"/>
    <lineage>
        <taxon>Eukaryota</taxon>
        <taxon>Metazoa</taxon>
        <taxon>Spiralia</taxon>
        <taxon>Gnathifera</taxon>
        <taxon>Rotifera</taxon>
        <taxon>Eurotatoria</taxon>
        <taxon>Monogononta</taxon>
        <taxon>Pseudotrocha</taxon>
        <taxon>Ploima</taxon>
        <taxon>Brachionidae</taxon>
        <taxon>Brachionus</taxon>
    </lineage>
</organism>
<evidence type="ECO:0000256" key="8">
    <source>
        <dbReference type="SAM" id="Phobius"/>
    </source>
</evidence>
<dbReference type="PANTHER" id="PTHR24243:SF208">
    <property type="entry name" value="PYROKININ-1 RECEPTOR"/>
    <property type="match status" value="1"/>
</dbReference>
<keyword evidence="2 8" id="KW-0812">Transmembrane</keyword>
<evidence type="ECO:0000256" key="7">
    <source>
        <dbReference type="ARBA" id="ARBA00023224"/>
    </source>
</evidence>
<reference evidence="9" key="1">
    <citation type="submission" date="2021-02" db="EMBL/GenBank/DDBJ databases">
        <authorList>
            <person name="Nowell W R."/>
        </authorList>
    </citation>
    <scope>NUCLEOTIDE SEQUENCE</scope>
    <source>
        <strain evidence="9">Ploen Becks lab</strain>
    </source>
</reference>
<dbReference type="GO" id="GO:0016020">
    <property type="term" value="C:membrane"/>
    <property type="evidence" value="ECO:0007669"/>
    <property type="project" value="UniProtKB-SubCell"/>
</dbReference>
<evidence type="ECO:0008006" key="11">
    <source>
        <dbReference type="Google" id="ProtNLM"/>
    </source>
</evidence>
<feature type="non-terminal residue" evidence="9">
    <location>
        <position position="1"/>
    </location>
</feature>
<evidence type="ECO:0000256" key="1">
    <source>
        <dbReference type="ARBA" id="ARBA00004141"/>
    </source>
</evidence>
<comment type="caution">
    <text evidence="9">The sequence shown here is derived from an EMBL/GenBank/DDBJ whole genome shotgun (WGS) entry which is preliminary data.</text>
</comment>
<evidence type="ECO:0000256" key="2">
    <source>
        <dbReference type="ARBA" id="ARBA00022692"/>
    </source>
</evidence>
<keyword evidence="4" id="KW-0297">G-protein coupled receptor</keyword>